<evidence type="ECO:0000256" key="2">
    <source>
        <dbReference type="ARBA" id="ARBA00022649"/>
    </source>
</evidence>
<dbReference type="GO" id="GO:0110001">
    <property type="term" value="C:toxin-antitoxin complex"/>
    <property type="evidence" value="ECO:0007669"/>
    <property type="project" value="InterPro"/>
</dbReference>
<dbReference type="EMBL" id="RQSP01000003">
    <property type="protein sequence ID" value="KAB5608365.1"/>
    <property type="molecule type" value="Genomic_DNA"/>
</dbReference>
<reference evidence="6 7" key="1">
    <citation type="journal article" date="2019" name="Int. J. Syst. Evol. Microbiol.">
        <title>Bifidobacterium jacchi sp. nov., isolated from the faeces of a baby common marmoset (Callithrix jacchus).</title>
        <authorList>
            <person name="Modesto M."/>
            <person name="Watanabe K."/>
            <person name="Arita M."/>
            <person name="Satti M."/>
            <person name="Oki K."/>
            <person name="Sciavilla P."/>
            <person name="Patavino C."/>
            <person name="Camma C."/>
            <person name="Michelini S."/>
            <person name="Sgorbati B."/>
            <person name="Mattarelli P."/>
        </authorList>
    </citation>
    <scope>NUCLEOTIDE SEQUENCE [LARGE SCALE GENOMIC DNA]</scope>
    <source>
        <strain evidence="6 7">MRM 9.3</strain>
    </source>
</reference>
<evidence type="ECO:0000256" key="5">
    <source>
        <dbReference type="ARBA" id="ARBA00022801"/>
    </source>
</evidence>
<keyword evidence="7" id="KW-1185">Reference proteome</keyword>
<sequence length="147" mass="16241">MRGKRLTGKPSSHDTQRDLIHLLQIQHELQLALSFLDGVTIEQFAEDELRQHAVAMAVAQAGEHVKKLSRQFVASQPDIAWKAIAGTRDWVVHDYGNLDFDTIYQSVTEESPEVMACVEKAIAQIGIPDTHIGDIGSTALKNARGIN</sequence>
<dbReference type="Proteomes" id="UP000326336">
    <property type="component" value="Unassembled WGS sequence"/>
</dbReference>
<dbReference type="AlphaFoldDB" id="A0A5N5RLZ7"/>
<keyword evidence="4" id="KW-0547">Nucleotide-binding</keyword>
<evidence type="ECO:0000313" key="7">
    <source>
        <dbReference type="Proteomes" id="UP000326336"/>
    </source>
</evidence>
<keyword evidence="2" id="KW-1277">Toxin-antitoxin system</keyword>
<evidence type="ECO:0000256" key="1">
    <source>
        <dbReference type="ARBA" id="ARBA00022553"/>
    </source>
</evidence>
<proteinExistence type="predicted"/>
<dbReference type="OrthoDB" id="159782at2"/>
<dbReference type="PANTHER" id="PTHR34139:SF1">
    <property type="entry name" value="RNASE MJ1380-RELATED"/>
    <property type="match status" value="1"/>
</dbReference>
<evidence type="ECO:0000256" key="3">
    <source>
        <dbReference type="ARBA" id="ARBA00022722"/>
    </source>
</evidence>
<accession>A0A5N5RLZ7</accession>
<keyword evidence="1" id="KW-0597">Phosphoprotein</keyword>
<dbReference type="PANTHER" id="PTHR34139">
    <property type="entry name" value="UPF0331 PROTEIN MJ0127"/>
    <property type="match status" value="1"/>
</dbReference>
<keyword evidence="5" id="KW-0378">Hydrolase</keyword>
<dbReference type="GO" id="GO:0016787">
    <property type="term" value="F:hydrolase activity"/>
    <property type="evidence" value="ECO:0007669"/>
    <property type="project" value="UniProtKB-KW"/>
</dbReference>
<dbReference type="Pfam" id="PF01934">
    <property type="entry name" value="HepT-like"/>
    <property type="match status" value="1"/>
</dbReference>
<organism evidence="6 7">
    <name type="scientific">Bifidobacterium jacchi</name>
    <dbReference type="NCBI Taxonomy" id="2490545"/>
    <lineage>
        <taxon>Bacteria</taxon>
        <taxon>Bacillati</taxon>
        <taxon>Actinomycetota</taxon>
        <taxon>Actinomycetes</taxon>
        <taxon>Bifidobacteriales</taxon>
        <taxon>Bifidobacteriaceae</taxon>
        <taxon>Bifidobacterium</taxon>
    </lineage>
</organism>
<protein>
    <submittedName>
        <fullName evidence="6">DUF86 domain-containing protein</fullName>
    </submittedName>
</protein>
<dbReference type="InterPro" id="IPR008201">
    <property type="entry name" value="HepT-like"/>
</dbReference>
<name>A0A5N5RLZ7_9BIFI</name>
<gene>
    <name evidence="6" type="ORF">EHS19_01715</name>
</gene>
<comment type="caution">
    <text evidence="6">The sequence shown here is derived from an EMBL/GenBank/DDBJ whole genome shotgun (WGS) entry which is preliminary data.</text>
</comment>
<evidence type="ECO:0000256" key="4">
    <source>
        <dbReference type="ARBA" id="ARBA00022741"/>
    </source>
</evidence>
<evidence type="ECO:0000313" key="6">
    <source>
        <dbReference type="EMBL" id="KAB5608365.1"/>
    </source>
</evidence>
<dbReference type="InterPro" id="IPR051813">
    <property type="entry name" value="HepT_RNase_toxin"/>
</dbReference>
<keyword evidence="3" id="KW-0540">Nuclease</keyword>
<dbReference type="GO" id="GO:0000166">
    <property type="term" value="F:nucleotide binding"/>
    <property type="evidence" value="ECO:0007669"/>
    <property type="project" value="UniProtKB-KW"/>
</dbReference>
<dbReference type="GO" id="GO:0004540">
    <property type="term" value="F:RNA nuclease activity"/>
    <property type="evidence" value="ECO:0007669"/>
    <property type="project" value="InterPro"/>
</dbReference>